<evidence type="ECO:0000256" key="1">
    <source>
        <dbReference type="ARBA" id="ARBA00008007"/>
    </source>
</evidence>
<dbReference type="InterPro" id="IPR029057">
    <property type="entry name" value="PRTase-like"/>
</dbReference>
<dbReference type="PANTHER" id="PTHR47505:SF1">
    <property type="entry name" value="DNA UTILIZATION PROTEIN YHGH"/>
    <property type="match status" value="1"/>
</dbReference>
<name>A0A9D1V343_9FIRM</name>
<organism evidence="3 4">
    <name type="scientific">Candidatus Allofournierella pullicola</name>
    <dbReference type="NCBI Taxonomy" id="2838596"/>
    <lineage>
        <taxon>Bacteria</taxon>
        <taxon>Bacillati</taxon>
        <taxon>Bacillota</taxon>
        <taxon>Clostridia</taxon>
        <taxon>Eubacteriales</taxon>
        <taxon>Oscillospiraceae</taxon>
        <taxon>Allofournierella</taxon>
    </lineage>
</organism>
<dbReference type="Gene3D" id="3.40.50.2020">
    <property type="match status" value="1"/>
</dbReference>
<comment type="caution">
    <text evidence="3">The sequence shown here is derived from an EMBL/GenBank/DDBJ whole genome shotgun (WGS) entry which is preliminary data.</text>
</comment>
<dbReference type="PANTHER" id="PTHR47505">
    <property type="entry name" value="DNA UTILIZATION PROTEIN YHGH"/>
    <property type="match status" value="1"/>
</dbReference>
<dbReference type="EMBL" id="DXFW01000012">
    <property type="protein sequence ID" value="HIX05252.1"/>
    <property type="molecule type" value="Genomic_DNA"/>
</dbReference>
<feature type="domain" description="Phosphoribosyltransferase" evidence="2">
    <location>
        <begin position="143"/>
        <end position="228"/>
    </location>
</feature>
<sequence length="236" mass="25682">MRPGQAVRLAAALVYPRRCPFCDKVLGWLPDCPDCATELARLRRAVPRLPATEHILRDLTGAAAVWRYDGCVRQAILRFKDGGRACYGEILGAEMARAAFGCNYDIKHGIITFNGVLPLTRFDIVVPVPPSDRGRGYEPPALLAQPICRALNVPLEKRALRKTRPTHTQKGLSAAQRLQNLRGAFCVENAERIEGRRVLLVDDVITTGATVSSCAAALMKAGALEVFAVAAAHTEL</sequence>
<reference evidence="3" key="1">
    <citation type="journal article" date="2021" name="PeerJ">
        <title>Extensive microbial diversity within the chicken gut microbiome revealed by metagenomics and culture.</title>
        <authorList>
            <person name="Gilroy R."/>
            <person name="Ravi A."/>
            <person name="Getino M."/>
            <person name="Pursley I."/>
            <person name="Horton D.L."/>
            <person name="Alikhan N.F."/>
            <person name="Baker D."/>
            <person name="Gharbi K."/>
            <person name="Hall N."/>
            <person name="Watson M."/>
            <person name="Adriaenssens E.M."/>
            <person name="Foster-Nyarko E."/>
            <person name="Jarju S."/>
            <person name="Secka A."/>
            <person name="Antonio M."/>
            <person name="Oren A."/>
            <person name="Chaudhuri R.R."/>
            <person name="La Ragione R."/>
            <person name="Hildebrand F."/>
            <person name="Pallen M.J."/>
        </authorList>
    </citation>
    <scope>NUCLEOTIDE SEQUENCE</scope>
    <source>
        <strain evidence="3">2239</strain>
    </source>
</reference>
<reference evidence="3" key="2">
    <citation type="submission" date="2021-04" db="EMBL/GenBank/DDBJ databases">
        <authorList>
            <person name="Gilroy R."/>
        </authorList>
    </citation>
    <scope>NUCLEOTIDE SEQUENCE</scope>
    <source>
        <strain evidence="3">2239</strain>
    </source>
</reference>
<protein>
    <submittedName>
        <fullName evidence="3">ComF family protein</fullName>
    </submittedName>
</protein>
<proteinExistence type="inferred from homology"/>
<evidence type="ECO:0000313" key="3">
    <source>
        <dbReference type="EMBL" id="HIX05252.1"/>
    </source>
</evidence>
<dbReference type="InterPro" id="IPR000836">
    <property type="entry name" value="PRTase_dom"/>
</dbReference>
<dbReference type="SUPFAM" id="SSF53271">
    <property type="entry name" value="PRTase-like"/>
    <property type="match status" value="1"/>
</dbReference>
<dbReference type="InterPro" id="IPR051910">
    <property type="entry name" value="ComF/GntX_DNA_util-trans"/>
</dbReference>
<evidence type="ECO:0000313" key="4">
    <source>
        <dbReference type="Proteomes" id="UP000824193"/>
    </source>
</evidence>
<dbReference type="Proteomes" id="UP000824193">
    <property type="component" value="Unassembled WGS sequence"/>
</dbReference>
<comment type="similarity">
    <text evidence="1">Belongs to the ComF/GntX family.</text>
</comment>
<evidence type="ECO:0000259" key="2">
    <source>
        <dbReference type="Pfam" id="PF00156"/>
    </source>
</evidence>
<dbReference type="AlphaFoldDB" id="A0A9D1V343"/>
<dbReference type="Pfam" id="PF00156">
    <property type="entry name" value="Pribosyltran"/>
    <property type="match status" value="1"/>
</dbReference>
<gene>
    <name evidence="3" type="ORF">H9865_03970</name>
</gene>
<dbReference type="CDD" id="cd06223">
    <property type="entry name" value="PRTases_typeI"/>
    <property type="match status" value="1"/>
</dbReference>
<accession>A0A9D1V343</accession>